<evidence type="ECO:0000313" key="3">
    <source>
        <dbReference type="Proteomes" id="UP001314262"/>
    </source>
</evidence>
<evidence type="ECO:0000259" key="1">
    <source>
        <dbReference type="PROSITE" id="PS50943"/>
    </source>
</evidence>
<proteinExistence type="predicted"/>
<reference evidence="2 3" key="1">
    <citation type="submission" date="2023-10" db="EMBL/GenBank/DDBJ databases">
        <authorList>
            <person name="Botero Cardona J."/>
        </authorList>
    </citation>
    <scope>NUCLEOTIDE SEQUENCE [LARGE SCALE GENOMIC DNA]</scope>
    <source>
        <strain evidence="2 3">R-53137</strain>
    </source>
</reference>
<dbReference type="InterPro" id="IPR010982">
    <property type="entry name" value="Lambda_DNA-bd_dom_sf"/>
</dbReference>
<accession>A0ABM9N211</accession>
<dbReference type="InterPro" id="IPR001387">
    <property type="entry name" value="Cro/C1-type_HTH"/>
</dbReference>
<protein>
    <submittedName>
        <fullName evidence="2">Contains XRE-family HTH domain (HipB)</fullName>
    </submittedName>
</protein>
<dbReference type="PROSITE" id="PS50943">
    <property type="entry name" value="HTH_CROC1"/>
    <property type="match status" value="1"/>
</dbReference>
<gene>
    <name evidence="2" type="ORF">R53137_KAKDMLNK_01569</name>
</gene>
<keyword evidence="3" id="KW-1185">Reference proteome</keyword>
<sequence length="104" mass="12048">MSIYDRIKNLAHNRISIRELEYQLGFPNGTLQKWDTNANSQKLKKVANYFQVSTDFLLGNEGHKTADLEDLNTVMMFGGQPILDEDKEAVLDILRRLRDARNHQ</sequence>
<feature type="domain" description="HTH cro/C1-type" evidence="1">
    <location>
        <begin position="36"/>
        <end position="57"/>
    </location>
</feature>
<dbReference type="RefSeq" id="WP_338344476.1">
    <property type="nucleotide sequence ID" value="NZ_CAUZLT010000008.1"/>
</dbReference>
<name>A0ABM9N211_9LACO</name>
<evidence type="ECO:0000313" key="2">
    <source>
        <dbReference type="EMBL" id="CAK1254472.1"/>
    </source>
</evidence>
<dbReference type="EMBL" id="CAUZLT010000008">
    <property type="protein sequence ID" value="CAK1254472.1"/>
    <property type="molecule type" value="Genomic_DNA"/>
</dbReference>
<organism evidence="2 3">
    <name type="scientific">Fructobacillus tropaeoli</name>
    <dbReference type="NCBI Taxonomy" id="709323"/>
    <lineage>
        <taxon>Bacteria</taxon>
        <taxon>Bacillati</taxon>
        <taxon>Bacillota</taxon>
        <taxon>Bacilli</taxon>
        <taxon>Lactobacillales</taxon>
        <taxon>Lactobacillaceae</taxon>
        <taxon>Fructobacillus</taxon>
    </lineage>
</organism>
<dbReference type="Proteomes" id="UP001314262">
    <property type="component" value="Unassembled WGS sequence"/>
</dbReference>
<dbReference type="Gene3D" id="1.10.260.40">
    <property type="entry name" value="lambda repressor-like DNA-binding domains"/>
    <property type="match status" value="1"/>
</dbReference>
<comment type="caution">
    <text evidence="2">The sequence shown here is derived from an EMBL/GenBank/DDBJ whole genome shotgun (WGS) entry which is preliminary data.</text>
</comment>